<dbReference type="InterPro" id="IPR000432">
    <property type="entry name" value="DNA_mismatch_repair_MutS_C"/>
</dbReference>
<dbReference type="GO" id="GO:0030983">
    <property type="term" value="F:mismatched DNA binding"/>
    <property type="evidence" value="ECO:0007669"/>
    <property type="project" value="InterPro"/>
</dbReference>
<dbReference type="EC" id="3.1.-.-" evidence="7"/>
<dbReference type="PANTHER" id="PTHR48466">
    <property type="entry name" value="OS10G0509000 PROTEIN-RELATED"/>
    <property type="match status" value="1"/>
</dbReference>
<dbReference type="KEGG" id="acz:Acaty_c2105"/>
<evidence type="ECO:0000256" key="8">
    <source>
        <dbReference type="SAM" id="Coils"/>
    </source>
</evidence>
<dbReference type="InterPro" id="IPR005747">
    <property type="entry name" value="MutS2"/>
</dbReference>
<proteinExistence type="inferred from homology"/>
<dbReference type="GO" id="GO:0043023">
    <property type="term" value="F:ribosomal large subunit binding"/>
    <property type="evidence" value="ECO:0007669"/>
    <property type="project" value="UniProtKB-UniRule"/>
</dbReference>
<accession>A0A059ZSZ2</accession>
<name>A0A059ZSZ2_ACICK</name>
<comment type="function">
    <text evidence="7">Acts as a ribosome collision sensor, splitting the ribosome into its 2 subunits. Detects stalled/collided 70S ribosomes which it binds and splits by an ATP-hydrolysis driven conformational change. Acts upstream of the ribosome quality control system (RQC), a ribosome-associated complex that mediates the extraction of incompletely synthesized nascent chains from stalled ribosomes and their subsequent degradation. Probably generates substrates for RQC.</text>
</comment>
<dbReference type="SMART" id="SM00534">
    <property type="entry name" value="MUTSac"/>
    <property type="match status" value="1"/>
</dbReference>
<dbReference type="GO" id="GO:0072344">
    <property type="term" value="P:rescue of stalled ribosome"/>
    <property type="evidence" value="ECO:0007669"/>
    <property type="project" value="UniProtKB-UniRule"/>
</dbReference>
<dbReference type="InterPro" id="IPR036063">
    <property type="entry name" value="Smr_dom_sf"/>
</dbReference>
<feature type="domain" description="Smr" evidence="9">
    <location>
        <begin position="685"/>
        <end position="760"/>
    </location>
</feature>
<keyword evidence="7" id="KW-0255">Endonuclease</keyword>
<keyword evidence="1 7" id="KW-0699">rRNA-binding</keyword>
<dbReference type="GO" id="GO:0016887">
    <property type="term" value="F:ATP hydrolysis activity"/>
    <property type="evidence" value="ECO:0007669"/>
    <property type="project" value="InterPro"/>
</dbReference>
<reference evidence="10 11" key="1">
    <citation type="journal article" date="2009" name="J. Bacteriol.">
        <title>Draft genome sequence of the extremely acidophilic bacterium Acidithiobacillus caldus ATCC 51756 reveals metabolic versatility in the genus Acidithiobacillus.</title>
        <authorList>
            <person name="Valdes J."/>
            <person name="Quatrini R."/>
            <person name="Hallberg K."/>
            <person name="Dopson M."/>
            <person name="Valenzuela P.D."/>
            <person name="Holmes D.S."/>
        </authorList>
    </citation>
    <scope>NUCLEOTIDE SEQUENCE [LARGE SCALE GENOMIC DNA]</scope>
    <source>
        <strain evidence="11">ATCC 51756 / DSM 8584 / KU</strain>
    </source>
</reference>
<dbReference type="EMBL" id="CP005986">
    <property type="protein sequence ID" value="AIA55959.1"/>
    <property type="molecule type" value="Genomic_DNA"/>
</dbReference>
<feature type="binding site" evidence="7">
    <location>
        <begin position="326"/>
        <end position="333"/>
    </location>
    <ligand>
        <name>ATP</name>
        <dbReference type="ChEBI" id="CHEBI:30616"/>
    </ligand>
</feature>
<evidence type="ECO:0000259" key="9">
    <source>
        <dbReference type="PROSITE" id="PS50828"/>
    </source>
</evidence>
<dbReference type="EC" id="3.6.4.-" evidence="7"/>
<evidence type="ECO:0000256" key="1">
    <source>
        <dbReference type="ARBA" id="ARBA00022730"/>
    </source>
</evidence>
<keyword evidence="6 7" id="KW-0238">DNA-binding</keyword>
<feature type="coiled-coil region" evidence="8">
    <location>
        <begin position="512"/>
        <end position="549"/>
    </location>
</feature>
<dbReference type="InterPro" id="IPR002625">
    <property type="entry name" value="Smr_dom"/>
</dbReference>
<protein>
    <recommendedName>
        <fullName evidence="7">Endonuclease MutS2</fullName>
        <ecNumber evidence="7">3.1.-.-</ecNumber>
    </recommendedName>
    <alternativeName>
        <fullName evidence="7">Ribosome-associated protein quality control-upstream factor</fullName>
        <shortName evidence="7">RQC-upstream factor</shortName>
        <shortName evidence="7">RqcU</shortName>
        <ecNumber evidence="7">3.6.4.-</ecNumber>
    </alternativeName>
</protein>
<dbReference type="InterPro" id="IPR027417">
    <property type="entry name" value="P-loop_NTPase"/>
</dbReference>
<dbReference type="Pfam" id="PF01713">
    <property type="entry name" value="Smr"/>
    <property type="match status" value="1"/>
</dbReference>
<evidence type="ECO:0000313" key="11">
    <source>
        <dbReference type="Proteomes" id="UP000005522"/>
    </source>
</evidence>
<dbReference type="GO" id="GO:0045910">
    <property type="term" value="P:negative regulation of DNA recombination"/>
    <property type="evidence" value="ECO:0007669"/>
    <property type="project" value="InterPro"/>
</dbReference>
<dbReference type="Pfam" id="PF00488">
    <property type="entry name" value="MutS_V"/>
    <property type="match status" value="1"/>
</dbReference>
<dbReference type="PANTHER" id="PTHR48466:SF2">
    <property type="entry name" value="OS10G0509000 PROTEIN"/>
    <property type="match status" value="1"/>
</dbReference>
<dbReference type="GO" id="GO:0004519">
    <property type="term" value="F:endonuclease activity"/>
    <property type="evidence" value="ECO:0007669"/>
    <property type="project" value="UniProtKB-UniRule"/>
</dbReference>
<dbReference type="NCBIfam" id="TIGR01069">
    <property type="entry name" value="mutS2"/>
    <property type="match status" value="1"/>
</dbReference>
<evidence type="ECO:0000256" key="6">
    <source>
        <dbReference type="ARBA" id="ARBA00023125"/>
    </source>
</evidence>
<comment type="similarity">
    <text evidence="7">Belongs to the DNA mismatch repair MutS family. MutS2 subfamily.</text>
</comment>
<keyword evidence="4 7" id="KW-0067">ATP-binding</keyword>
<dbReference type="PIRSF" id="PIRSF005814">
    <property type="entry name" value="MutS_YshD"/>
    <property type="match status" value="1"/>
</dbReference>
<dbReference type="SUPFAM" id="SSF52540">
    <property type="entry name" value="P-loop containing nucleoside triphosphate hydrolases"/>
    <property type="match status" value="1"/>
</dbReference>
<evidence type="ECO:0000256" key="2">
    <source>
        <dbReference type="ARBA" id="ARBA00022741"/>
    </source>
</evidence>
<dbReference type="Gene3D" id="3.40.50.300">
    <property type="entry name" value="P-loop containing nucleotide triphosphate hydrolases"/>
    <property type="match status" value="1"/>
</dbReference>
<dbReference type="GO" id="GO:0005524">
    <property type="term" value="F:ATP binding"/>
    <property type="evidence" value="ECO:0007669"/>
    <property type="project" value="UniProtKB-UniRule"/>
</dbReference>
<keyword evidence="3 7" id="KW-0378">Hydrolase</keyword>
<dbReference type="GO" id="GO:0019843">
    <property type="term" value="F:rRNA binding"/>
    <property type="evidence" value="ECO:0007669"/>
    <property type="project" value="UniProtKB-UniRule"/>
</dbReference>
<comment type="subunit">
    <text evidence="7">Homodimer. Binds to stalled ribosomes, contacting rRNA.</text>
</comment>
<dbReference type="GO" id="GO:0006298">
    <property type="term" value="P:mismatch repair"/>
    <property type="evidence" value="ECO:0007669"/>
    <property type="project" value="InterPro"/>
</dbReference>
<dbReference type="SUPFAM" id="SSF48334">
    <property type="entry name" value="DNA repair protein MutS, domain III"/>
    <property type="match status" value="1"/>
</dbReference>
<evidence type="ECO:0000256" key="5">
    <source>
        <dbReference type="ARBA" id="ARBA00022884"/>
    </source>
</evidence>
<keyword evidence="7" id="KW-0540">Nuclease</keyword>
<evidence type="ECO:0000313" key="10">
    <source>
        <dbReference type="EMBL" id="AIA55959.1"/>
    </source>
</evidence>
<dbReference type="HOGENOM" id="CLU_011252_2_1_6"/>
<evidence type="ECO:0000256" key="7">
    <source>
        <dbReference type="HAMAP-Rule" id="MF_00092"/>
    </source>
</evidence>
<dbReference type="InterPro" id="IPR007696">
    <property type="entry name" value="DNA_mismatch_repair_MutS_core"/>
</dbReference>
<dbReference type="InterPro" id="IPR036187">
    <property type="entry name" value="DNA_mismatch_repair_MutS_sf"/>
</dbReference>
<dbReference type="PROSITE" id="PS50828">
    <property type="entry name" value="SMR"/>
    <property type="match status" value="1"/>
</dbReference>
<evidence type="ECO:0000256" key="3">
    <source>
        <dbReference type="ARBA" id="ARBA00022801"/>
    </source>
</evidence>
<dbReference type="InterPro" id="IPR045076">
    <property type="entry name" value="MutS"/>
</dbReference>
<dbReference type="Proteomes" id="UP000005522">
    <property type="component" value="Chromosome"/>
</dbReference>
<gene>
    <name evidence="7" type="primary">mutS2</name>
    <name evidence="7" type="synonym">rqcU</name>
    <name evidence="10" type="ORF">Acaty_c2105</name>
</gene>
<dbReference type="eggNOG" id="COG1193">
    <property type="taxonomic scope" value="Bacteria"/>
</dbReference>
<organism evidence="10 11">
    <name type="scientific">Acidithiobacillus caldus (strain ATCC 51756 / DSM 8584 / KU)</name>
    <dbReference type="NCBI Taxonomy" id="637389"/>
    <lineage>
        <taxon>Bacteria</taxon>
        <taxon>Pseudomonadati</taxon>
        <taxon>Pseudomonadota</taxon>
        <taxon>Acidithiobacillia</taxon>
        <taxon>Acidithiobacillales</taxon>
        <taxon>Acidithiobacillaceae</taxon>
        <taxon>Acidithiobacillus</taxon>
    </lineage>
</organism>
<dbReference type="GO" id="GO:0140664">
    <property type="term" value="F:ATP-dependent DNA damage sensor activity"/>
    <property type="evidence" value="ECO:0007669"/>
    <property type="project" value="InterPro"/>
</dbReference>
<keyword evidence="8" id="KW-0175">Coiled coil</keyword>
<dbReference type="SMART" id="SM00533">
    <property type="entry name" value="MUTSd"/>
    <property type="match status" value="1"/>
</dbReference>
<dbReference type="Gene3D" id="3.30.1370.110">
    <property type="match status" value="1"/>
</dbReference>
<sequence>MLDGPAVLESWTQRCAHEYGRRDAAGRQPWASLAEVRERLHWSHCLQERDRQGFSAPASPLPDVVSLLQLAQRPGALLSGKELLQILRIVEEQGRYADYLQAVSDDLQHWAATVGPDATLLQTLARTLDADGVLLDGASPELGRLRQESRRARDALQQQLNATLRNPRWRDFWQDPVVVQRSGRFLLPLKVQYKGRFRAIIHDRSASGGTLFVEPLDAVDANNRLWEVERALQEEQERILKELTWRVGRAADAIRAALLLMGRIEATRAGLELAAAWNGELLPVMGQPQFDLRDLRHPLLALRHPEAVVGNALALGQDHRQLVITGPNAGGKTALLKALGLCHLLAYLGLPVPARGQLGYFTQILAVIGDAQDIQADLSTFSAQLERLRRVLLQADAHSLLLLDELGNGTDPREGAALARAIGSELLERGALAVLTSHMEALKRYALERPEIVLGGMGFDVQALRPTYRLQLGMGGASHGLAIARRLGLPAAVLDRAEAIHASEQEDWELWEARRESLLQEAQRERQEAEALRAEAERLQARWRKEQELATAARERAAAEARHQWETILAQARAEVRAAIAALKAGRDTAAATARLDALDERLRPAATQAPARLPTAGDRGLFLPLRQAVEVLRVDGAGQKLQIEIRGKQLWVPLEQFQLDPGATLAEERGGSHYRSPESHPWRLDLRGQRRDVARVALERHVDGAIAAGRQQVEVLHGTGNGVLAEMVREFAQSDARVLAWRMARPEQGGGGVSELDLR</sequence>
<evidence type="ECO:0000256" key="4">
    <source>
        <dbReference type="ARBA" id="ARBA00022840"/>
    </source>
</evidence>
<comment type="function">
    <text evidence="7">Endonuclease that is involved in the suppression of homologous recombination and thus may have a key role in the control of bacterial genetic diversity.</text>
</comment>
<dbReference type="SMART" id="SM00463">
    <property type="entry name" value="SMR"/>
    <property type="match status" value="1"/>
</dbReference>
<dbReference type="SUPFAM" id="SSF160443">
    <property type="entry name" value="SMR domain-like"/>
    <property type="match status" value="1"/>
</dbReference>
<dbReference type="AlphaFoldDB" id="A0A059ZSZ2"/>
<keyword evidence="5 7" id="KW-0694">RNA-binding</keyword>
<dbReference type="HAMAP" id="MF_00092">
    <property type="entry name" value="MutS2"/>
    <property type="match status" value="1"/>
</dbReference>
<keyword evidence="2 7" id="KW-0547">Nucleotide-binding</keyword>